<proteinExistence type="predicted"/>
<sequence>VDTSLVARLRLDEMGRVTFTAMPDSTGRGLKLSDPD</sequence>
<dbReference type="AlphaFoldDB" id="X0YA41"/>
<evidence type="ECO:0000313" key="1">
    <source>
        <dbReference type="EMBL" id="GAG52705.1"/>
    </source>
</evidence>
<name>X0YA41_9ZZZZ</name>
<gene>
    <name evidence="1" type="ORF">S01H1_81245</name>
</gene>
<comment type="caution">
    <text evidence="1">The sequence shown here is derived from an EMBL/GenBank/DDBJ whole genome shotgun (WGS) entry which is preliminary data.</text>
</comment>
<organism evidence="1">
    <name type="scientific">marine sediment metagenome</name>
    <dbReference type="NCBI Taxonomy" id="412755"/>
    <lineage>
        <taxon>unclassified sequences</taxon>
        <taxon>metagenomes</taxon>
        <taxon>ecological metagenomes</taxon>
    </lineage>
</organism>
<accession>X0YA41</accession>
<reference evidence="1" key="1">
    <citation type="journal article" date="2014" name="Front. Microbiol.">
        <title>High frequency of phylogenetically diverse reductive dehalogenase-homologous genes in deep subseafloor sedimentary metagenomes.</title>
        <authorList>
            <person name="Kawai M."/>
            <person name="Futagami T."/>
            <person name="Toyoda A."/>
            <person name="Takaki Y."/>
            <person name="Nishi S."/>
            <person name="Hori S."/>
            <person name="Arai W."/>
            <person name="Tsubouchi T."/>
            <person name="Morono Y."/>
            <person name="Uchiyama I."/>
            <person name="Ito T."/>
            <person name="Fujiyama A."/>
            <person name="Inagaki F."/>
            <person name="Takami H."/>
        </authorList>
    </citation>
    <scope>NUCLEOTIDE SEQUENCE</scope>
    <source>
        <strain evidence="1">Expedition CK06-06</strain>
    </source>
</reference>
<protein>
    <submittedName>
        <fullName evidence="1">Uncharacterized protein</fullName>
    </submittedName>
</protein>
<feature type="non-terminal residue" evidence="1">
    <location>
        <position position="1"/>
    </location>
</feature>
<dbReference type="EMBL" id="BARS01054954">
    <property type="protein sequence ID" value="GAG52705.1"/>
    <property type="molecule type" value="Genomic_DNA"/>
</dbReference>